<sequence length="288" mass="29949">MTGSWVVPRMRVRSSSAADPGQEALRRSYRQTRTAVDSLRGPVGNSPSARRGGAEGADSPGAASPGLGDQGRLGRRSTVAESAPPALGLGWGRRKRGPRAAACGREGPREAEGGAGPEWPPAPGGTAHQSTLPLGPPGHLEPQGTEPQLRSEDTHSPDRLGECGPGELDPTKLADAGCGGESSLRLPPRAQFLWRRVGRACRPVVRVLSVKETRESLPDPVRVQRFSSAGPPAAPFQVGRSPGQPVRRPPRLPSSSAPSWGGCPSLFTLGQGLGAGPRPHLPGLVPAR</sequence>
<accession>A0AC60A8I9</accession>
<dbReference type="Proteomes" id="UP001162501">
    <property type="component" value="Chromosome 9"/>
</dbReference>
<reference evidence="1" key="2">
    <citation type="submission" date="2025-03" db="EMBL/GenBank/DDBJ databases">
        <authorList>
            <consortium name="ELIXIR-Norway"/>
            <consortium name="Elixir Norway"/>
        </authorList>
    </citation>
    <scope>NUCLEOTIDE SEQUENCE</scope>
</reference>
<evidence type="ECO:0000313" key="2">
    <source>
        <dbReference type="Proteomes" id="UP001162501"/>
    </source>
</evidence>
<proteinExistence type="predicted"/>
<reference evidence="1" key="1">
    <citation type="submission" date="2023-05" db="EMBL/GenBank/DDBJ databases">
        <authorList>
            <consortium name="ELIXIR-Norway"/>
        </authorList>
    </citation>
    <scope>NUCLEOTIDE SEQUENCE</scope>
</reference>
<gene>
    <name evidence="1" type="ORF">MRATA1EN22A_LOCUS28172</name>
</gene>
<protein>
    <submittedName>
        <fullName evidence="1">Uncharacterized protein</fullName>
    </submittedName>
</protein>
<dbReference type="EMBL" id="OX596093">
    <property type="protein sequence ID" value="CAN0570626.1"/>
    <property type="molecule type" value="Genomic_DNA"/>
</dbReference>
<organism evidence="1 2">
    <name type="scientific">Rangifer tarandus platyrhynchus</name>
    <name type="common">Svalbard reindeer</name>
    <dbReference type="NCBI Taxonomy" id="3082113"/>
    <lineage>
        <taxon>Eukaryota</taxon>
        <taxon>Metazoa</taxon>
        <taxon>Chordata</taxon>
        <taxon>Craniata</taxon>
        <taxon>Vertebrata</taxon>
        <taxon>Euteleostomi</taxon>
        <taxon>Mammalia</taxon>
        <taxon>Eutheria</taxon>
        <taxon>Laurasiatheria</taxon>
        <taxon>Artiodactyla</taxon>
        <taxon>Ruminantia</taxon>
        <taxon>Pecora</taxon>
        <taxon>Cervidae</taxon>
        <taxon>Odocoileinae</taxon>
        <taxon>Rangifer</taxon>
    </lineage>
</organism>
<evidence type="ECO:0000313" key="1">
    <source>
        <dbReference type="EMBL" id="CAN0570626.1"/>
    </source>
</evidence>
<name>A0AC60A8I9_RANTA</name>